<reference evidence="1" key="1">
    <citation type="submission" date="2014-11" db="EMBL/GenBank/DDBJ databases">
        <authorList>
            <person name="Amaro Gonzalez C."/>
        </authorList>
    </citation>
    <scope>NUCLEOTIDE SEQUENCE</scope>
</reference>
<accession>A0A0E9Q8M4</accession>
<protein>
    <submittedName>
        <fullName evidence="1">Uncharacterized protein</fullName>
    </submittedName>
</protein>
<sequence>MHARAHQTYTRGGDFFLNAFDYHSIMFQMICDSQGNY</sequence>
<organism evidence="1">
    <name type="scientific">Anguilla anguilla</name>
    <name type="common">European freshwater eel</name>
    <name type="synonym">Muraena anguilla</name>
    <dbReference type="NCBI Taxonomy" id="7936"/>
    <lineage>
        <taxon>Eukaryota</taxon>
        <taxon>Metazoa</taxon>
        <taxon>Chordata</taxon>
        <taxon>Craniata</taxon>
        <taxon>Vertebrata</taxon>
        <taxon>Euteleostomi</taxon>
        <taxon>Actinopterygii</taxon>
        <taxon>Neopterygii</taxon>
        <taxon>Teleostei</taxon>
        <taxon>Anguilliformes</taxon>
        <taxon>Anguillidae</taxon>
        <taxon>Anguilla</taxon>
    </lineage>
</organism>
<dbReference type="EMBL" id="GBXM01096119">
    <property type="protein sequence ID" value="JAH12458.1"/>
    <property type="molecule type" value="Transcribed_RNA"/>
</dbReference>
<evidence type="ECO:0000313" key="1">
    <source>
        <dbReference type="EMBL" id="JAH12458.1"/>
    </source>
</evidence>
<proteinExistence type="predicted"/>
<dbReference type="AlphaFoldDB" id="A0A0E9Q8M4"/>
<name>A0A0E9Q8M4_ANGAN</name>
<reference evidence="1" key="2">
    <citation type="journal article" date="2015" name="Fish Shellfish Immunol.">
        <title>Early steps in the European eel (Anguilla anguilla)-Vibrio vulnificus interaction in the gills: Role of the RtxA13 toxin.</title>
        <authorList>
            <person name="Callol A."/>
            <person name="Pajuelo D."/>
            <person name="Ebbesson L."/>
            <person name="Teles M."/>
            <person name="MacKenzie S."/>
            <person name="Amaro C."/>
        </authorList>
    </citation>
    <scope>NUCLEOTIDE SEQUENCE</scope>
</reference>